<keyword evidence="2" id="KW-0472">Membrane</keyword>
<dbReference type="RefSeq" id="WP_182833930.1">
    <property type="nucleotide sequence ID" value="NZ_JACJFN010000003.1"/>
</dbReference>
<evidence type="ECO:0000313" key="3">
    <source>
        <dbReference type="EMBL" id="MBB1519906.1"/>
    </source>
</evidence>
<comment type="caution">
    <text evidence="3">The sequence shown here is derived from an EMBL/GenBank/DDBJ whole genome shotgun (WGS) entry which is preliminary data.</text>
</comment>
<feature type="coiled-coil region" evidence="1">
    <location>
        <begin position="50"/>
        <end position="84"/>
    </location>
</feature>
<dbReference type="AlphaFoldDB" id="A0A7W4DCA7"/>
<evidence type="ECO:0000256" key="2">
    <source>
        <dbReference type="SAM" id="Phobius"/>
    </source>
</evidence>
<proteinExistence type="predicted"/>
<keyword evidence="2" id="KW-0812">Transmembrane</keyword>
<feature type="transmembrane region" description="Helical" evidence="2">
    <location>
        <begin position="119"/>
        <end position="143"/>
    </location>
</feature>
<sequence length="153" mass="17655">MNRTRQEKLNMITRYVYRSLVKMFTPYVSQDFKYLLEDLTENEQSFGRKIDQAYESLQETSRLVERLETELKSKMENVSRLKDEHQRYAALASIEQEKAKALLTQLDASINKSKVSERVIAFIINLVAGTILFIAGLVASPYLKKWLGITVGT</sequence>
<keyword evidence="1" id="KW-0175">Coiled coil</keyword>
<dbReference type="Proteomes" id="UP000581189">
    <property type="component" value="Unassembled WGS sequence"/>
</dbReference>
<organism evidence="3 4">
    <name type="scientific">Aquipseudomonas guryensis</name>
    <dbReference type="NCBI Taxonomy" id="2759165"/>
    <lineage>
        <taxon>Bacteria</taxon>
        <taxon>Pseudomonadati</taxon>
        <taxon>Pseudomonadota</taxon>
        <taxon>Gammaproteobacteria</taxon>
        <taxon>Pseudomonadales</taxon>
        <taxon>Pseudomonadaceae</taxon>
        <taxon>Aquipseudomonas</taxon>
    </lineage>
</organism>
<name>A0A7W4DCA7_9GAMM</name>
<accession>A0A7W4DCA7</accession>
<protein>
    <submittedName>
        <fullName evidence="3">Uncharacterized protein</fullName>
    </submittedName>
</protein>
<evidence type="ECO:0000256" key="1">
    <source>
        <dbReference type="SAM" id="Coils"/>
    </source>
</evidence>
<keyword evidence="4" id="KW-1185">Reference proteome</keyword>
<gene>
    <name evidence="3" type="ORF">H3H45_11710</name>
</gene>
<keyword evidence="2" id="KW-1133">Transmembrane helix</keyword>
<reference evidence="3 4" key="1">
    <citation type="submission" date="2020-08" db="EMBL/GenBank/DDBJ databases">
        <authorList>
            <person name="Kim C.M."/>
        </authorList>
    </citation>
    <scope>NUCLEOTIDE SEQUENCE [LARGE SCALE GENOMIC DNA]</scope>
    <source>
        <strain evidence="3 4">SR9</strain>
    </source>
</reference>
<evidence type="ECO:0000313" key="4">
    <source>
        <dbReference type="Proteomes" id="UP000581189"/>
    </source>
</evidence>
<dbReference type="EMBL" id="JACJFN010000003">
    <property type="protein sequence ID" value="MBB1519906.1"/>
    <property type="molecule type" value="Genomic_DNA"/>
</dbReference>